<dbReference type="PANTHER" id="PTHR46586:SF3">
    <property type="entry name" value="ANKYRIN REPEAT-CONTAINING PROTEIN"/>
    <property type="match status" value="1"/>
</dbReference>
<dbReference type="PANTHER" id="PTHR46586">
    <property type="entry name" value="ANKYRIN REPEAT-CONTAINING PROTEIN"/>
    <property type="match status" value="1"/>
</dbReference>
<name>A0A225USY4_9STRA</name>
<keyword evidence="2" id="KW-1185">Reference proteome</keyword>
<accession>A0A225USY4</accession>
<dbReference type="AlphaFoldDB" id="A0A225USY4"/>
<dbReference type="STRING" id="4795.A0A225USY4"/>
<dbReference type="InterPro" id="IPR002110">
    <property type="entry name" value="Ankyrin_rpt"/>
</dbReference>
<gene>
    <name evidence="1" type="ORF">PHMEG_00033527</name>
</gene>
<dbReference type="Proteomes" id="UP000198211">
    <property type="component" value="Unassembled WGS sequence"/>
</dbReference>
<dbReference type="InterPro" id="IPR052050">
    <property type="entry name" value="SecEffector_AnkRepeat"/>
</dbReference>
<comment type="caution">
    <text evidence="1">The sequence shown here is derived from an EMBL/GenBank/DDBJ whole genome shotgun (WGS) entry which is preliminary data.</text>
</comment>
<dbReference type="EMBL" id="NBNE01011892">
    <property type="protein sequence ID" value="OWY96254.1"/>
    <property type="molecule type" value="Genomic_DNA"/>
</dbReference>
<dbReference type="InterPro" id="IPR036770">
    <property type="entry name" value="Ankyrin_rpt-contain_sf"/>
</dbReference>
<dbReference type="Gene3D" id="1.25.40.20">
    <property type="entry name" value="Ankyrin repeat-containing domain"/>
    <property type="match status" value="1"/>
</dbReference>
<dbReference type="Pfam" id="PF12796">
    <property type="entry name" value="Ank_2"/>
    <property type="match status" value="1"/>
</dbReference>
<protein>
    <submittedName>
        <fullName evidence="1">Uncharacterized protein</fullName>
    </submittedName>
</protein>
<organism evidence="1 2">
    <name type="scientific">Phytophthora megakarya</name>
    <dbReference type="NCBI Taxonomy" id="4795"/>
    <lineage>
        <taxon>Eukaryota</taxon>
        <taxon>Sar</taxon>
        <taxon>Stramenopiles</taxon>
        <taxon>Oomycota</taxon>
        <taxon>Peronosporomycetes</taxon>
        <taxon>Peronosporales</taxon>
        <taxon>Peronosporaceae</taxon>
        <taxon>Phytophthora</taxon>
    </lineage>
</organism>
<dbReference type="OrthoDB" id="67499at2759"/>
<evidence type="ECO:0000313" key="1">
    <source>
        <dbReference type="EMBL" id="OWY96254.1"/>
    </source>
</evidence>
<reference evidence="2" key="1">
    <citation type="submission" date="2017-03" db="EMBL/GenBank/DDBJ databases">
        <title>Phytopthora megakarya and P. palmivora, two closely related causual agents of cacao black pod achieved similar genome size and gene model numbers by different mechanisms.</title>
        <authorList>
            <person name="Ali S."/>
            <person name="Shao J."/>
            <person name="Larry D.J."/>
            <person name="Kronmiller B."/>
            <person name="Shen D."/>
            <person name="Strem M.D."/>
            <person name="Melnick R.L."/>
            <person name="Guiltinan M.J."/>
            <person name="Tyler B.M."/>
            <person name="Meinhardt L.W."/>
            <person name="Bailey B.A."/>
        </authorList>
    </citation>
    <scope>NUCLEOTIDE SEQUENCE [LARGE SCALE GENOMIC DNA]</scope>
    <source>
        <strain evidence="2">zdho120</strain>
    </source>
</reference>
<evidence type="ECO:0000313" key="2">
    <source>
        <dbReference type="Proteomes" id="UP000198211"/>
    </source>
</evidence>
<sequence length="158" mass="18238">MDFAAGTGYLEIVQWLHTHRQEECTTTAMNEAAGNGHLEIVKWLHENRREGAMDWVINNGHLDVARWLYNNRSEGCSIDSIPIDRDDDRLKLITWLFEKFPTRFEESAITEAAEKAAFFGHLQILQFLASHERFDLFGQPEYFARVLKNASFSGMTSQ</sequence>
<dbReference type="SUPFAM" id="SSF48403">
    <property type="entry name" value="Ankyrin repeat"/>
    <property type="match status" value="1"/>
</dbReference>
<proteinExistence type="predicted"/>